<dbReference type="GO" id="GO:0006400">
    <property type="term" value="P:tRNA modification"/>
    <property type="evidence" value="ECO:0007669"/>
    <property type="project" value="TreeGrafter"/>
</dbReference>
<evidence type="ECO:0000256" key="2">
    <source>
        <dbReference type="ARBA" id="ARBA00022679"/>
    </source>
</evidence>
<proteinExistence type="inferred from homology"/>
<accession>A0A6J1G1X1</accession>
<protein>
    <submittedName>
        <fullName evidence="8">Adenylate isopentenyltransferase-like</fullName>
    </submittedName>
</protein>
<feature type="region of interest" description="Disordered" evidence="6">
    <location>
        <begin position="1"/>
        <end position="24"/>
    </location>
</feature>
<keyword evidence="2" id="KW-0808">Transferase</keyword>
<dbReference type="GO" id="GO:0009691">
    <property type="term" value="P:cytokinin biosynthetic process"/>
    <property type="evidence" value="ECO:0007669"/>
    <property type="project" value="UniProtKB-KW"/>
</dbReference>
<organism evidence="7 8">
    <name type="scientific">Cucurbita moschata</name>
    <name type="common">Winter crookneck squash</name>
    <name type="synonym">Cucurbita pepo var. moschata</name>
    <dbReference type="NCBI Taxonomy" id="3662"/>
    <lineage>
        <taxon>Eukaryota</taxon>
        <taxon>Viridiplantae</taxon>
        <taxon>Streptophyta</taxon>
        <taxon>Embryophyta</taxon>
        <taxon>Tracheophyta</taxon>
        <taxon>Spermatophyta</taxon>
        <taxon>Magnoliopsida</taxon>
        <taxon>eudicotyledons</taxon>
        <taxon>Gunneridae</taxon>
        <taxon>Pentapetalae</taxon>
        <taxon>rosids</taxon>
        <taxon>fabids</taxon>
        <taxon>Cucurbitales</taxon>
        <taxon>Cucurbitaceae</taxon>
        <taxon>Cucurbiteae</taxon>
        <taxon>Cucurbita</taxon>
    </lineage>
</organism>
<evidence type="ECO:0000256" key="5">
    <source>
        <dbReference type="ARBA" id="ARBA00022840"/>
    </source>
</evidence>
<reference evidence="8" key="1">
    <citation type="submission" date="2025-08" db="UniProtKB">
        <authorList>
            <consortium name="RefSeq"/>
        </authorList>
    </citation>
    <scope>IDENTIFICATION</scope>
    <source>
        <tissue evidence="8">Young leaves</tissue>
    </source>
</reference>
<dbReference type="AlphaFoldDB" id="A0A6J1G1X1"/>
<dbReference type="Gene3D" id="1.10.287.890">
    <property type="entry name" value="Crystal structure of tRNA isopentenylpyrophosphate transferase (bh2366) domain"/>
    <property type="match status" value="1"/>
</dbReference>
<gene>
    <name evidence="8" type="primary">LOC111449909</name>
</gene>
<dbReference type="RefSeq" id="XP_022945765.1">
    <property type="nucleotide sequence ID" value="XM_023089997.1"/>
</dbReference>
<evidence type="ECO:0000256" key="1">
    <source>
        <dbReference type="ARBA" id="ARBA00005842"/>
    </source>
</evidence>
<sequence length="358" mass="40323">MLMMIHNERDQDENDSSSMGDGIGRPHGHNAAYCSFSSRISFLKSPLIPRRRERRFVNAIAAAATTTGGKEKILVILGATGCGKSGLSVRLGTHFPAEIINSDKMQVYNGLDITTNKIPLHERHDVPHHILGDIDSDKGEFTPLDFRIRADNVVSDIASRSKLPILVGGSNSFIHAMLVTHFNPNDDVFNATIPRLISSDLRYRCCFLWLDVAFPILAEYLSIRVDEMLQLGMFEELAEFYDPTTAETASYSGIRKAIGVPEFDKYFKKYPPARNNKIHKSAFDDAVNEIKLNTHVLAKRQIGKILKLKQAGWDINVLNATAAFRAAVEPGNRMNREEIWKNQIWEPSLRIVNRFLEE</sequence>
<dbReference type="Gene3D" id="3.40.50.300">
    <property type="entry name" value="P-loop containing nucleotide triphosphate hydrolases"/>
    <property type="match status" value="1"/>
</dbReference>
<dbReference type="InterPro" id="IPR027417">
    <property type="entry name" value="P-loop_NTPase"/>
</dbReference>
<keyword evidence="5" id="KW-0067">ATP-binding</keyword>
<evidence type="ECO:0000313" key="8">
    <source>
        <dbReference type="RefSeq" id="XP_022945765.1"/>
    </source>
</evidence>
<evidence type="ECO:0000313" key="7">
    <source>
        <dbReference type="Proteomes" id="UP000504609"/>
    </source>
</evidence>
<keyword evidence="3" id="KW-0203">Cytokinin biosynthesis</keyword>
<dbReference type="KEGG" id="cmos:111449909"/>
<dbReference type="GO" id="GO:0052381">
    <property type="term" value="F:tRNA dimethylallyltransferase activity"/>
    <property type="evidence" value="ECO:0007669"/>
    <property type="project" value="TreeGrafter"/>
</dbReference>
<dbReference type="Proteomes" id="UP000504609">
    <property type="component" value="Unplaced"/>
</dbReference>
<comment type="similarity">
    <text evidence="1">Belongs to the IPP transferase family.</text>
</comment>
<dbReference type="GO" id="GO:0005739">
    <property type="term" value="C:mitochondrion"/>
    <property type="evidence" value="ECO:0007669"/>
    <property type="project" value="TreeGrafter"/>
</dbReference>
<dbReference type="Pfam" id="PF01715">
    <property type="entry name" value="IPPT"/>
    <property type="match status" value="2"/>
</dbReference>
<dbReference type="PANTHER" id="PTHR11088">
    <property type="entry name" value="TRNA DIMETHYLALLYLTRANSFERASE"/>
    <property type="match status" value="1"/>
</dbReference>
<dbReference type="InterPro" id="IPR039657">
    <property type="entry name" value="Dimethylallyltransferase"/>
</dbReference>
<dbReference type="GO" id="GO:0005524">
    <property type="term" value="F:ATP binding"/>
    <property type="evidence" value="ECO:0007669"/>
    <property type="project" value="UniProtKB-KW"/>
</dbReference>
<keyword evidence="4" id="KW-0547">Nucleotide-binding</keyword>
<keyword evidence="7" id="KW-1185">Reference proteome</keyword>
<dbReference type="SUPFAM" id="SSF52540">
    <property type="entry name" value="P-loop containing nucleoside triphosphate hydrolases"/>
    <property type="match status" value="1"/>
</dbReference>
<name>A0A6J1G1X1_CUCMO</name>
<dbReference type="GO" id="GO:0009824">
    <property type="term" value="F:AMP dimethylallyltransferase activity"/>
    <property type="evidence" value="ECO:0007669"/>
    <property type="project" value="TreeGrafter"/>
</dbReference>
<dbReference type="GeneID" id="111449909"/>
<dbReference type="PANTHER" id="PTHR11088:SF86">
    <property type="entry name" value="ADENYLATE ISOPENTENYLTRANSFERASE 4-RELATED"/>
    <property type="match status" value="1"/>
</dbReference>
<evidence type="ECO:0000256" key="3">
    <source>
        <dbReference type="ARBA" id="ARBA00022712"/>
    </source>
</evidence>
<evidence type="ECO:0000256" key="6">
    <source>
        <dbReference type="SAM" id="MobiDB-lite"/>
    </source>
</evidence>
<evidence type="ECO:0000256" key="4">
    <source>
        <dbReference type="ARBA" id="ARBA00022741"/>
    </source>
</evidence>